<feature type="repeat" description="WD" evidence="3">
    <location>
        <begin position="239"/>
        <end position="282"/>
    </location>
</feature>
<keyword evidence="4" id="KW-0812">Transmembrane</keyword>
<feature type="transmembrane region" description="Helical" evidence="4">
    <location>
        <begin position="689"/>
        <end position="711"/>
    </location>
</feature>
<dbReference type="InterPro" id="IPR020472">
    <property type="entry name" value="WD40_PAC1"/>
</dbReference>
<dbReference type="PANTHER" id="PTHR19848">
    <property type="entry name" value="WD40 REPEAT PROTEIN"/>
    <property type="match status" value="1"/>
</dbReference>
<organism evidence="5 6">
    <name type="scientific">Moorena bouillonii PNG</name>
    <dbReference type="NCBI Taxonomy" id="568701"/>
    <lineage>
        <taxon>Bacteria</taxon>
        <taxon>Bacillati</taxon>
        <taxon>Cyanobacteriota</taxon>
        <taxon>Cyanophyceae</taxon>
        <taxon>Coleofasciculales</taxon>
        <taxon>Coleofasciculaceae</taxon>
        <taxon>Moorena</taxon>
    </lineage>
</organism>
<evidence type="ECO:0000256" key="1">
    <source>
        <dbReference type="ARBA" id="ARBA00022574"/>
    </source>
</evidence>
<proteinExistence type="predicted"/>
<dbReference type="PROSITE" id="PS50294">
    <property type="entry name" value="WD_REPEATS_REGION"/>
    <property type="match status" value="5"/>
</dbReference>
<name>A0A1U7MZ63_9CYAN</name>
<evidence type="ECO:0000313" key="6">
    <source>
        <dbReference type="Proteomes" id="UP000186657"/>
    </source>
</evidence>
<feature type="repeat" description="WD" evidence="3">
    <location>
        <begin position="155"/>
        <end position="196"/>
    </location>
</feature>
<feature type="repeat" description="WD" evidence="3">
    <location>
        <begin position="197"/>
        <end position="238"/>
    </location>
</feature>
<comment type="caution">
    <text evidence="5">The sequence shown here is derived from an EMBL/GenBank/DDBJ whole genome shotgun (WGS) entry which is preliminary data.</text>
</comment>
<dbReference type="Gene3D" id="2.130.10.10">
    <property type="entry name" value="YVTN repeat-like/Quinoprotein amine dehydrogenase"/>
    <property type="match status" value="2"/>
</dbReference>
<dbReference type="Proteomes" id="UP000186657">
    <property type="component" value="Unassembled WGS sequence"/>
</dbReference>
<feature type="repeat" description="WD" evidence="3">
    <location>
        <begin position="427"/>
        <end position="468"/>
    </location>
</feature>
<dbReference type="SMART" id="SM00564">
    <property type="entry name" value="PQQ"/>
    <property type="match status" value="3"/>
</dbReference>
<dbReference type="PRINTS" id="PR00320">
    <property type="entry name" value="GPROTEINBRPT"/>
</dbReference>
<dbReference type="InterPro" id="IPR036322">
    <property type="entry name" value="WD40_repeat_dom_sf"/>
</dbReference>
<feature type="repeat" description="WD" evidence="3">
    <location>
        <begin position="283"/>
        <end position="323"/>
    </location>
</feature>
<protein>
    <submittedName>
        <fullName evidence="5">Uncharacterized protein</fullName>
    </submittedName>
</protein>
<evidence type="ECO:0000256" key="3">
    <source>
        <dbReference type="PROSITE-ProRule" id="PRU00221"/>
    </source>
</evidence>
<dbReference type="PROSITE" id="PS50082">
    <property type="entry name" value="WD_REPEATS_2"/>
    <property type="match status" value="7"/>
</dbReference>
<evidence type="ECO:0000256" key="2">
    <source>
        <dbReference type="ARBA" id="ARBA00022737"/>
    </source>
</evidence>
<feature type="repeat" description="WD" evidence="3">
    <location>
        <begin position="385"/>
        <end position="426"/>
    </location>
</feature>
<evidence type="ECO:0000313" key="5">
    <source>
        <dbReference type="EMBL" id="OLT59008.1"/>
    </source>
</evidence>
<feature type="transmembrane region" description="Helical" evidence="4">
    <location>
        <begin position="579"/>
        <end position="598"/>
    </location>
</feature>
<dbReference type="CDD" id="cd00200">
    <property type="entry name" value="WD40"/>
    <property type="match status" value="1"/>
</dbReference>
<feature type="repeat" description="WD" evidence="3">
    <location>
        <begin position="469"/>
        <end position="510"/>
    </location>
</feature>
<dbReference type="InterPro" id="IPR019775">
    <property type="entry name" value="WD40_repeat_CS"/>
</dbReference>
<keyword evidence="1 3" id="KW-0853">WD repeat</keyword>
<dbReference type="InterPro" id="IPR001680">
    <property type="entry name" value="WD40_rpt"/>
</dbReference>
<dbReference type="SUPFAM" id="SSF50978">
    <property type="entry name" value="WD40 repeat-like"/>
    <property type="match status" value="1"/>
</dbReference>
<dbReference type="InterPro" id="IPR015943">
    <property type="entry name" value="WD40/YVTN_repeat-like_dom_sf"/>
</dbReference>
<dbReference type="PROSITE" id="PS00678">
    <property type="entry name" value="WD_REPEATS_1"/>
    <property type="match status" value="3"/>
</dbReference>
<dbReference type="PANTHER" id="PTHR19848:SF8">
    <property type="entry name" value="F-BOX AND WD REPEAT DOMAIN CONTAINING 7"/>
    <property type="match status" value="1"/>
</dbReference>
<accession>A0A1U7MZ63</accession>
<reference evidence="5 6" key="1">
    <citation type="submission" date="2016-10" db="EMBL/GenBank/DDBJ databases">
        <title>Comparative genomics uncovers the prolific and rare metabolic potential of the cyanobacterial genus Moorea.</title>
        <authorList>
            <person name="Leao T."/>
            <person name="Castelao G."/>
            <person name="Korobeynikov A."/>
            <person name="Monroe E.A."/>
            <person name="Podell S."/>
            <person name="Glukhov E."/>
            <person name="Allen E."/>
            <person name="Gerwick W.H."/>
            <person name="Gerwick L."/>
        </authorList>
    </citation>
    <scope>NUCLEOTIDE SEQUENCE [LARGE SCALE GENOMIC DNA]</scope>
    <source>
        <strain evidence="5 6">PNG5-198</strain>
    </source>
</reference>
<evidence type="ECO:0000256" key="4">
    <source>
        <dbReference type="SAM" id="Phobius"/>
    </source>
</evidence>
<dbReference type="AlphaFoldDB" id="A0A1U7MZ63"/>
<keyword evidence="6" id="KW-1185">Reference proteome</keyword>
<keyword evidence="4" id="KW-1133">Transmembrane helix</keyword>
<feature type="transmembrane region" description="Helical" evidence="4">
    <location>
        <begin position="717"/>
        <end position="737"/>
    </location>
</feature>
<dbReference type="RefSeq" id="WP_075897980.1">
    <property type="nucleotide sequence ID" value="NZ_MKZS01000001.1"/>
</dbReference>
<keyword evidence="4" id="KW-0472">Membrane</keyword>
<dbReference type="SMART" id="SM00320">
    <property type="entry name" value="WD40"/>
    <property type="match status" value="8"/>
</dbReference>
<gene>
    <name evidence="5" type="ORF">BJP37_08115</name>
</gene>
<dbReference type="EMBL" id="MKZS01000001">
    <property type="protein sequence ID" value="OLT59008.1"/>
    <property type="molecule type" value="Genomic_DNA"/>
</dbReference>
<dbReference type="Pfam" id="PF00400">
    <property type="entry name" value="WD40"/>
    <property type="match status" value="6"/>
</dbReference>
<keyword evidence="2" id="KW-0677">Repeat</keyword>
<dbReference type="InterPro" id="IPR018391">
    <property type="entry name" value="PQQ_b-propeller_rpt"/>
</dbReference>
<dbReference type="Gene3D" id="1.25.40.370">
    <property type="match status" value="1"/>
</dbReference>
<sequence>MSNLRSWLGQKSPEEIEHFLGDIPRLWLEGGQLNKLYRLLSNYEFIEAKLNHPEFGIKTLIEDYELIDDIEVSHPDYSEQTIKSLKLIQGALRLSTHILSQDPNQLAGQLSGRLVEFDTPDIQRLLQQIPQTNTTYLRSLTATLNPPTGPLLSTLIGHGDSVNAVAVTPDGTRVISGSSDNTVKVWNLNTGAEIFTLKGHSARVHAVAVTPDGTRIISGASDHTVRVWSLATGKEIQRFNGHSHPVVAVAVTPNGKEVVSVSVAKINSIKVWDLETAKEELTLKGHKDIVRTVAITSDNRVISGSDDGTINVWDLTNGKMLFSFNEPRIYSVYGGHIVNIQWQPVYAMAVTLDDKWLISGSGYSEQSTNNLIIWNLETKKIAFTLKGHKNPISALAVTLDGKQVIYTSFDNTIKVWNLESQEEIFTFYGHDDSIYDITITPDGKTIISASKDKTLKIWNLESQQKHVELKENKTSVNDVTITPDGKQVIFLLQDTIIKIWNLNKKTIISSFYSTHNSQNNIVIKTRKKIEKYTWHIYSGFTKVFSIFYDRLNNHLFSLLFALFMLTDILAILIGLIKNIIISIIILTLICVIEISEKIENHFNFTKKNIPEYFYKQLSKQKIKLLKYLPKYSKFSDITRELSQAFERNVIIRLGIAPNNFLVSINNQIPSSYQFLSVWNYRRRTKICDLLSISQYCYIYLILLISVIYISIRSFFLYIQFLFSDLQILWFCSLFGLIA</sequence>